<name>A0A6J7WYL7_9CAUD</name>
<reference evidence="1" key="1">
    <citation type="submission" date="2020-05" db="EMBL/GenBank/DDBJ databases">
        <authorList>
            <person name="Chiriac C."/>
            <person name="Salcher M."/>
            <person name="Ghai R."/>
            <person name="Kavagutti S V."/>
        </authorList>
    </citation>
    <scope>NUCLEOTIDE SEQUENCE</scope>
</reference>
<proteinExistence type="predicted"/>
<gene>
    <name evidence="1" type="ORF">UFOVP242_209</name>
</gene>
<evidence type="ECO:0000313" key="1">
    <source>
        <dbReference type="EMBL" id="CAB5221995.1"/>
    </source>
</evidence>
<dbReference type="EMBL" id="LR798294">
    <property type="protein sequence ID" value="CAB5221995.1"/>
    <property type="molecule type" value="Genomic_DNA"/>
</dbReference>
<organism evidence="1">
    <name type="scientific">uncultured Caudovirales phage</name>
    <dbReference type="NCBI Taxonomy" id="2100421"/>
    <lineage>
        <taxon>Viruses</taxon>
        <taxon>Duplodnaviria</taxon>
        <taxon>Heunggongvirae</taxon>
        <taxon>Uroviricota</taxon>
        <taxon>Caudoviricetes</taxon>
        <taxon>Peduoviridae</taxon>
        <taxon>Maltschvirus</taxon>
        <taxon>Maltschvirus maltsch</taxon>
    </lineage>
</organism>
<sequence length="106" mass="12760">MSDEVTIGRLKKKIAKLQRTRDYHKKRHEHYASVIALQPYLEDRYNKYEDRKAEAAKARANEVRIKEQEYLIRHLVGADPLQIYEIDALYKDIIKAEYRKLNEKKK</sequence>
<accession>A0A6J7WYL7</accession>
<protein>
    <submittedName>
        <fullName evidence="1">Uncharacterized protein</fullName>
    </submittedName>
</protein>